<dbReference type="Gene3D" id="3.40.1190.20">
    <property type="match status" value="1"/>
</dbReference>
<dbReference type="STRING" id="335973.SAMN04488693_12915"/>
<dbReference type="PANTHER" id="PTHR46566">
    <property type="entry name" value="1-PHOSPHOFRUCTOKINASE-RELATED"/>
    <property type="match status" value="1"/>
</dbReference>
<evidence type="ECO:0000256" key="2">
    <source>
        <dbReference type="ARBA" id="ARBA00022679"/>
    </source>
</evidence>
<gene>
    <name evidence="9" type="ORF">SAMN04488693_12915</name>
</gene>
<evidence type="ECO:0000313" key="9">
    <source>
        <dbReference type="EMBL" id="SDI87435.1"/>
    </source>
</evidence>
<evidence type="ECO:0000256" key="7">
    <source>
        <dbReference type="SAM" id="MobiDB-lite"/>
    </source>
</evidence>
<dbReference type="PROSITE" id="PS00584">
    <property type="entry name" value="PFKB_KINASES_2"/>
    <property type="match status" value="1"/>
</dbReference>
<dbReference type="PANTHER" id="PTHR46566:SF2">
    <property type="entry name" value="ATP-DEPENDENT 6-PHOSPHOFRUCTOKINASE ISOZYME 2"/>
    <property type="match status" value="1"/>
</dbReference>
<evidence type="ECO:0000256" key="3">
    <source>
        <dbReference type="ARBA" id="ARBA00022741"/>
    </source>
</evidence>
<dbReference type="InterPro" id="IPR011611">
    <property type="entry name" value="PfkB_dom"/>
</dbReference>
<reference evidence="9 10" key="1">
    <citation type="submission" date="2016-10" db="EMBL/GenBank/DDBJ databases">
        <authorList>
            <person name="de Groot N.N."/>
        </authorList>
    </citation>
    <scope>NUCLEOTIDE SEQUENCE [LARGE SCALE GENOMIC DNA]</scope>
    <source>
        <strain evidence="9 10">NP_1H</strain>
    </source>
</reference>
<sequence>MKGADAMDAVMVFAPSPVLTVTVEDLDGEADIHIHAGGQGVWQARMLHSLGASVTLCGVFAGETGRVACDLIRRQGIEVLPVEGAGSSGAYIHDRRGGERQELAESPGHRLSRHELDQLYSLTMRGGIAAGTAILSGPAHEGIVPDDAYRRLAADLGETGCTVIVDLSGDRLTAAVRGGVALVKVAHDELVESGRADSSKPGDLIPAMHSLVDEGAGTVIVTRAQEPALLLHEGELSEVHVPSLESVDTSGAGDSLTAGIAAALTSGRSMFDAVTQGSAAGALNVTRHGLGTGDAETIRELMGLVRIIPYSGGQSTATAEGTSPDETAKGSLTR</sequence>
<proteinExistence type="inferred from homology"/>
<dbReference type="EMBL" id="FNDT01000029">
    <property type="protein sequence ID" value="SDI87435.1"/>
    <property type="molecule type" value="Genomic_DNA"/>
</dbReference>
<comment type="similarity">
    <text evidence="1">Belongs to the carbohydrate kinase PfkB family.</text>
</comment>
<dbReference type="GO" id="GO:0005524">
    <property type="term" value="F:ATP binding"/>
    <property type="evidence" value="ECO:0007669"/>
    <property type="project" value="UniProtKB-KW"/>
</dbReference>
<evidence type="ECO:0000256" key="6">
    <source>
        <dbReference type="PIRNR" id="PIRNR000535"/>
    </source>
</evidence>
<dbReference type="GO" id="GO:0016773">
    <property type="term" value="F:phosphotransferase activity, alcohol group as acceptor"/>
    <property type="evidence" value="ECO:0007669"/>
    <property type="project" value="InterPro"/>
</dbReference>
<dbReference type="AlphaFoldDB" id="A0A1G8P525"/>
<dbReference type="Pfam" id="PF00294">
    <property type="entry name" value="PfkB"/>
    <property type="match status" value="1"/>
</dbReference>
<dbReference type="Proteomes" id="UP000199258">
    <property type="component" value="Unassembled WGS sequence"/>
</dbReference>
<keyword evidence="2 6" id="KW-0808">Transferase</keyword>
<keyword evidence="5" id="KW-0067">ATP-binding</keyword>
<feature type="domain" description="Carbohydrate kinase PfkB" evidence="8">
    <location>
        <begin position="28"/>
        <end position="293"/>
    </location>
</feature>
<name>A0A1G8P525_9MICC</name>
<evidence type="ECO:0000259" key="8">
    <source>
        <dbReference type="Pfam" id="PF00294"/>
    </source>
</evidence>
<keyword evidence="4 9" id="KW-0418">Kinase</keyword>
<keyword evidence="10" id="KW-1185">Reference proteome</keyword>
<evidence type="ECO:0000256" key="1">
    <source>
        <dbReference type="ARBA" id="ARBA00010688"/>
    </source>
</evidence>
<dbReference type="InterPro" id="IPR029056">
    <property type="entry name" value="Ribokinase-like"/>
</dbReference>
<protein>
    <submittedName>
        <fullName evidence="9">1-phosphofructokinase</fullName>
    </submittedName>
</protein>
<accession>A0A1G8P525</accession>
<organism evidence="9 10">
    <name type="scientific">Arthrobacter subterraneus</name>
    <dbReference type="NCBI Taxonomy" id="335973"/>
    <lineage>
        <taxon>Bacteria</taxon>
        <taxon>Bacillati</taxon>
        <taxon>Actinomycetota</taxon>
        <taxon>Actinomycetes</taxon>
        <taxon>Micrococcales</taxon>
        <taxon>Micrococcaceae</taxon>
        <taxon>Arthrobacter</taxon>
    </lineage>
</organism>
<dbReference type="InterPro" id="IPR017583">
    <property type="entry name" value="Tagatose/fructose_Pkinase"/>
</dbReference>
<dbReference type="InterPro" id="IPR002173">
    <property type="entry name" value="Carboh/pur_kinase_PfkB_CS"/>
</dbReference>
<evidence type="ECO:0000313" key="10">
    <source>
        <dbReference type="Proteomes" id="UP000199258"/>
    </source>
</evidence>
<keyword evidence="3" id="KW-0547">Nucleotide-binding</keyword>
<evidence type="ECO:0000256" key="5">
    <source>
        <dbReference type="ARBA" id="ARBA00022840"/>
    </source>
</evidence>
<dbReference type="SUPFAM" id="SSF53613">
    <property type="entry name" value="Ribokinase-like"/>
    <property type="match status" value="1"/>
</dbReference>
<evidence type="ECO:0000256" key="4">
    <source>
        <dbReference type="ARBA" id="ARBA00022777"/>
    </source>
</evidence>
<dbReference type="GO" id="GO:0016301">
    <property type="term" value="F:kinase activity"/>
    <property type="evidence" value="ECO:0007669"/>
    <property type="project" value="UniProtKB-KW"/>
</dbReference>
<dbReference type="RefSeq" id="WP_245702922.1">
    <property type="nucleotide sequence ID" value="NZ_FNDT01000029.1"/>
</dbReference>
<dbReference type="GO" id="GO:0005975">
    <property type="term" value="P:carbohydrate metabolic process"/>
    <property type="evidence" value="ECO:0007669"/>
    <property type="project" value="InterPro"/>
</dbReference>
<feature type="region of interest" description="Disordered" evidence="7">
    <location>
        <begin position="313"/>
        <end position="334"/>
    </location>
</feature>
<dbReference type="PIRSF" id="PIRSF000535">
    <property type="entry name" value="1PFK/6PFK/LacC"/>
    <property type="match status" value="1"/>
</dbReference>